<dbReference type="RefSeq" id="WP_236823575.1">
    <property type="nucleotide sequence ID" value="NZ_AP014854.2"/>
</dbReference>
<dbReference type="PANTHER" id="PTHR30231:SF7">
    <property type="entry name" value="BLR4117 PROTEIN"/>
    <property type="match status" value="1"/>
</dbReference>
<feature type="domain" description="Exonuclease" evidence="1">
    <location>
        <begin position="31"/>
        <end position="205"/>
    </location>
</feature>
<keyword evidence="2" id="KW-0540">Nuclease</keyword>
<dbReference type="GO" id="GO:0003676">
    <property type="term" value="F:nucleic acid binding"/>
    <property type="evidence" value="ECO:0007669"/>
    <property type="project" value="InterPro"/>
</dbReference>
<dbReference type="Pfam" id="PF00929">
    <property type="entry name" value="RNase_T"/>
    <property type="match status" value="1"/>
</dbReference>
<dbReference type="PATRIC" id="fig|1079.6.peg.1811"/>
<dbReference type="InterPro" id="IPR013520">
    <property type="entry name" value="Ribonucl_H"/>
</dbReference>
<dbReference type="InterPro" id="IPR012337">
    <property type="entry name" value="RNaseH-like_sf"/>
</dbReference>
<dbReference type="KEGG" id="bvr:BVIR_1749"/>
<organism evidence="2">
    <name type="scientific">Blastochloris viridis</name>
    <name type="common">Rhodopseudomonas viridis</name>
    <dbReference type="NCBI Taxonomy" id="1079"/>
    <lineage>
        <taxon>Bacteria</taxon>
        <taxon>Pseudomonadati</taxon>
        <taxon>Pseudomonadota</taxon>
        <taxon>Alphaproteobacteria</taxon>
        <taxon>Hyphomicrobiales</taxon>
        <taxon>Blastochloridaceae</taxon>
        <taxon>Blastochloris</taxon>
    </lineage>
</organism>
<dbReference type="Gene3D" id="3.30.420.10">
    <property type="entry name" value="Ribonuclease H-like superfamily/Ribonuclease H"/>
    <property type="match status" value="1"/>
</dbReference>
<dbReference type="NCBIfam" id="NF006601">
    <property type="entry name" value="PRK09145.1"/>
    <property type="match status" value="1"/>
</dbReference>
<keyword evidence="2" id="KW-0378">Hydrolase</keyword>
<keyword evidence="2" id="KW-0269">Exonuclease</keyword>
<dbReference type="GO" id="GO:0008408">
    <property type="term" value="F:3'-5' exonuclease activity"/>
    <property type="evidence" value="ECO:0007669"/>
    <property type="project" value="TreeGrafter"/>
</dbReference>
<dbReference type="AlphaFoldDB" id="A0A182D5F4"/>
<sequence length="217" mass="24585">MPFRPLVRLIDRLAMTDRRYAFLFEKDVSGEAVSIDCETTGLDPWQDEIVAVAAIPIRDGRILTSGRYEALVRPTGPVGATSIKIHQLREIDLAKARPMAEILPELMAFIGPRPLVGYYLEFDVAMLNRYLLSAANIHVPNRLVEISRLYYERKYGDAPPGTEIDLRFSAIAQDLGVPERPVHDAFNDALMAAMMYVKLIDYIARGIRIPRTRNWDP</sequence>
<dbReference type="SMART" id="SM00479">
    <property type="entry name" value="EXOIII"/>
    <property type="match status" value="1"/>
</dbReference>
<gene>
    <name evidence="2" type="ORF">BV133_2995</name>
</gene>
<dbReference type="InterPro" id="IPR036397">
    <property type="entry name" value="RNaseH_sf"/>
</dbReference>
<dbReference type="EMBL" id="AP014854">
    <property type="protein sequence ID" value="BAS00589.1"/>
    <property type="molecule type" value="Genomic_DNA"/>
</dbReference>
<dbReference type="PANTHER" id="PTHR30231">
    <property type="entry name" value="DNA POLYMERASE III SUBUNIT EPSILON"/>
    <property type="match status" value="1"/>
</dbReference>
<protein>
    <submittedName>
        <fullName evidence="2">Putative 3'-5' exonuclease</fullName>
    </submittedName>
</protein>
<accession>A0A182D5F4</accession>
<evidence type="ECO:0000313" key="2">
    <source>
        <dbReference type="EMBL" id="BAS00589.1"/>
    </source>
</evidence>
<dbReference type="SUPFAM" id="SSF53098">
    <property type="entry name" value="Ribonuclease H-like"/>
    <property type="match status" value="1"/>
</dbReference>
<dbReference type="GO" id="GO:0005829">
    <property type="term" value="C:cytosol"/>
    <property type="evidence" value="ECO:0007669"/>
    <property type="project" value="TreeGrafter"/>
</dbReference>
<proteinExistence type="predicted"/>
<dbReference type="GO" id="GO:0006259">
    <property type="term" value="P:DNA metabolic process"/>
    <property type="evidence" value="ECO:0007669"/>
    <property type="project" value="UniProtKB-ARBA"/>
</dbReference>
<dbReference type="CDD" id="cd06127">
    <property type="entry name" value="DEDDh"/>
    <property type="match status" value="1"/>
</dbReference>
<reference evidence="2" key="1">
    <citation type="journal article" date="2015" name="Genome Announc.">
        <title>Complete Genome Sequence of the Bacteriochlorophyll b-Producing Photosynthetic Bacterium Blastochloris viridis.</title>
        <authorList>
            <person name="Tsukatani Y."/>
            <person name="Hirose Y."/>
            <person name="Harada J."/>
            <person name="Misawa N."/>
            <person name="Mori K."/>
            <person name="Inoue K."/>
            <person name="Tamiaki H."/>
        </authorList>
    </citation>
    <scope>NUCLEOTIDE SEQUENCE [LARGE SCALE GENOMIC DNA]</scope>
    <source>
        <strain evidence="2">DSM 133</strain>
    </source>
</reference>
<evidence type="ECO:0000259" key="1">
    <source>
        <dbReference type="SMART" id="SM00479"/>
    </source>
</evidence>
<name>A0A182D5F4_BLAVI</name>